<protein>
    <submittedName>
        <fullName evidence="2">Uncharacterized protein</fullName>
    </submittedName>
</protein>
<organism evidence="2 3">
    <name type="scientific">Prymnesium parvum</name>
    <name type="common">Toxic golden alga</name>
    <dbReference type="NCBI Taxonomy" id="97485"/>
    <lineage>
        <taxon>Eukaryota</taxon>
        <taxon>Haptista</taxon>
        <taxon>Haptophyta</taxon>
        <taxon>Prymnesiophyceae</taxon>
        <taxon>Prymnesiales</taxon>
        <taxon>Prymnesiaceae</taxon>
        <taxon>Prymnesium</taxon>
    </lineage>
</organism>
<feature type="region of interest" description="Disordered" evidence="1">
    <location>
        <begin position="230"/>
        <end position="258"/>
    </location>
</feature>
<evidence type="ECO:0000313" key="2">
    <source>
        <dbReference type="EMBL" id="KAL1499338.1"/>
    </source>
</evidence>
<sequence>MRPLAPSTQAFGKILFYGGPEEIVPKPSPPQDERSLPRNKQTQIRFGNPEDVVPQPSSPTKFSELHTRSQIVIGGPEQFTHEALRQQVAASQQARHAGRTAQESLLLSDEAPPLPLPLRAHAGKTSASTVALTDELPQGAGGPPPHGYYFAADGRLRRVPLATGGHAHLTMAGVCADAPTHDATTAHRHHADAAASTTQRLFGDGAAPAAPRRRTVAPPAAQLEGQQIQGFSPTRQPAPPHAPPSPRAASPPPAAAEEAALTWRHAQLQGLPALAPSAAAPSGGEGRAPLLYDAERRQWVTGGGEPAGYDPVLQRGAPPPPPRFAPAGERARHPLWTSSHEHAFGRKPPPPPTLDVPPFVQEKARISHSFSRGFAPPRSNLGFNV</sequence>
<reference evidence="2 3" key="1">
    <citation type="journal article" date="2024" name="Science">
        <title>Giant polyketide synthase enzymes in the biosynthesis of giant marine polyether toxins.</title>
        <authorList>
            <person name="Fallon T.R."/>
            <person name="Shende V.V."/>
            <person name="Wierzbicki I.H."/>
            <person name="Pendleton A.L."/>
            <person name="Watervoot N.F."/>
            <person name="Auber R.P."/>
            <person name="Gonzalez D.J."/>
            <person name="Wisecaver J.H."/>
            <person name="Moore B.S."/>
        </authorList>
    </citation>
    <scope>NUCLEOTIDE SEQUENCE [LARGE SCALE GENOMIC DNA]</scope>
    <source>
        <strain evidence="2 3">12B1</strain>
    </source>
</reference>
<name>A0AB34IG87_PRYPA</name>
<gene>
    <name evidence="2" type="ORF">AB1Y20_011545</name>
</gene>
<accession>A0AB34IG87</accession>
<comment type="caution">
    <text evidence="2">The sequence shown here is derived from an EMBL/GenBank/DDBJ whole genome shotgun (WGS) entry which is preliminary data.</text>
</comment>
<feature type="compositionally biased region" description="Pro residues" evidence="1">
    <location>
        <begin position="236"/>
        <end position="254"/>
    </location>
</feature>
<evidence type="ECO:0000313" key="3">
    <source>
        <dbReference type="Proteomes" id="UP001515480"/>
    </source>
</evidence>
<keyword evidence="3" id="KW-1185">Reference proteome</keyword>
<dbReference type="AlphaFoldDB" id="A0AB34IG87"/>
<evidence type="ECO:0000256" key="1">
    <source>
        <dbReference type="SAM" id="MobiDB-lite"/>
    </source>
</evidence>
<proteinExistence type="predicted"/>
<dbReference type="EMBL" id="JBGBPQ010000025">
    <property type="protein sequence ID" value="KAL1499338.1"/>
    <property type="molecule type" value="Genomic_DNA"/>
</dbReference>
<dbReference type="Proteomes" id="UP001515480">
    <property type="component" value="Unassembled WGS sequence"/>
</dbReference>
<feature type="region of interest" description="Disordered" evidence="1">
    <location>
        <begin position="19"/>
        <end position="62"/>
    </location>
</feature>